<keyword evidence="2" id="KW-0472">Membrane</keyword>
<feature type="region of interest" description="Disordered" evidence="1">
    <location>
        <begin position="1"/>
        <end position="42"/>
    </location>
</feature>
<accession>A0A7H0SQS6</accession>
<keyword evidence="2" id="KW-1133">Transmembrane helix</keyword>
<feature type="transmembrane region" description="Helical" evidence="2">
    <location>
        <begin position="224"/>
        <end position="250"/>
    </location>
</feature>
<dbReference type="AlphaFoldDB" id="A0A7H0SQS6"/>
<gene>
    <name evidence="3" type="ORF">GP475_09815</name>
</gene>
<dbReference type="EMBL" id="CP046884">
    <property type="protein sequence ID" value="QNQ90901.1"/>
    <property type="molecule type" value="Genomic_DNA"/>
</dbReference>
<keyword evidence="2" id="KW-0812">Transmembrane</keyword>
<feature type="transmembrane region" description="Helical" evidence="2">
    <location>
        <begin position="108"/>
        <end position="130"/>
    </location>
</feature>
<feature type="transmembrane region" description="Helical" evidence="2">
    <location>
        <begin position="151"/>
        <end position="173"/>
    </location>
</feature>
<protein>
    <submittedName>
        <fullName evidence="3">Uncharacterized protein</fullName>
    </submittedName>
</protein>
<dbReference type="KEGG" id="cpoy:GP475_09815"/>
<feature type="transmembrane region" description="Helical" evidence="2">
    <location>
        <begin position="65"/>
        <end position="88"/>
    </location>
</feature>
<feature type="transmembrane region" description="Helical" evidence="2">
    <location>
        <begin position="179"/>
        <end position="203"/>
    </location>
</feature>
<dbReference type="Proteomes" id="UP000516320">
    <property type="component" value="Chromosome"/>
</dbReference>
<keyword evidence="4" id="KW-1185">Reference proteome</keyword>
<dbReference type="RefSeq" id="WP_187974211.1">
    <property type="nucleotide sequence ID" value="NZ_CP046884.1"/>
</dbReference>
<proteinExistence type="predicted"/>
<organism evidence="3 4">
    <name type="scientific">Corynebacterium poyangense</name>
    <dbReference type="NCBI Taxonomy" id="2684405"/>
    <lineage>
        <taxon>Bacteria</taxon>
        <taxon>Bacillati</taxon>
        <taxon>Actinomycetota</taxon>
        <taxon>Actinomycetes</taxon>
        <taxon>Mycobacteriales</taxon>
        <taxon>Corynebacteriaceae</taxon>
        <taxon>Corynebacterium</taxon>
    </lineage>
</organism>
<evidence type="ECO:0000313" key="3">
    <source>
        <dbReference type="EMBL" id="QNQ90901.1"/>
    </source>
</evidence>
<evidence type="ECO:0000313" key="4">
    <source>
        <dbReference type="Proteomes" id="UP000516320"/>
    </source>
</evidence>
<sequence>MSQPPQNFSPHPEDSPNWGTYHPQPTSSETISDPQRSPERPGKFTIGDTLSISWNAFKEHWKTLVGAYALFILLLIVLVVVAIIASPSRGATYDQKTDVPFEVGPEFWLAYGIICVLSLAFSIAIVLSSARIIGGQPFAGLRGFFDFHGGGLVFLVNIIASIPGLILFSIVTWVSLNPFVFLLCSLLLILFSLLLVFSVYAAANTPQGVIHALRSSVNVLKKNLGATIGLLVLITLFSIIAGFTLIGVLVVSPYSVLAYTTAYRIAVGAPLKTAYLRN</sequence>
<evidence type="ECO:0000256" key="2">
    <source>
        <dbReference type="SAM" id="Phobius"/>
    </source>
</evidence>
<feature type="compositionally biased region" description="Polar residues" evidence="1">
    <location>
        <begin position="23"/>
        <end position="35"/>
    </location>
</feature>
<reference evidence="3 4" key="1">
    <citation type="submission" date="2019-12" db="EMBL/GenBank/DDBJ databases">
        <title>Corynebacterium sp. nov., isolated from feces of the Anser Albifrons in China.</title>
        <authorList>
            <person name="Liu Q."/>
        </authorList>
    </citation>
    <scope>NUCLEOTIDE SEQUENCE [LARGE SCALE GENOMIC DNA]</scope>
    <source>
        <strain evidence="3 4">4H37-19</strain>
    </source>
</reference>
<evidence type="ECO:0000256" key="1">
    <source>
        <dbReference type="SAM" id="MobiDB-lite"/>
    </source>
</evidence>
<name>A0A7H0SQS6_9CORY</name>